<keyword evidence="4" id="KW-0949">S-adenosyl-L-methionine</keyword>
<dbReference type="CDD" id="cd01335">
    <property type="entry name" value="Radical_SAM"/>
    <property type="match status" value="1"/>
</dbReference>
<dbReference type="GO" id="GO:0005829">
    <property type="term" value="C:cytosol"/>
    <property type="evidence" value="ECO:0007669"/>
    <property type="project" value="TreeGrafter"/>
</dbReference>
<evidence type="ECO:0000256" key="5">
    <source>
        <dbReference type="ARBA" id="ARBA00022723"/>
    </source>
</evidence>
<dbReference type="PROSITE" id="PS51918">
    <property type="entry name" value="RADICAL_SAM"/>
    <property type="match status" value="1"/>
</dbReference>
<evidence type="ECO:0000259" key="8">
    <source>
        <dbReference type="PROSITE" id="PS51332"/>
    </source>
</evidence>
<dbReference type="Pfam" id="PF04055">
    <property type="entry name" value="Radical_SAM"/>
    <property type="match status" value="1"/>
</dbReference>
<dbReference type="InterPro" id="IPR007197">
    <property type="entry name" value="rSAM"/>
</dbReference>
<evidence type="ECO:0000256" key="1">
    <source>
        <dbReference type="ARBA" id="ARBA00001966"/>
    </source>
</evidence>
<gene>
    <name evidence="10" type="ORF">EI684_01460</name>
</gene>
<evidence type="ECO:0000256" key="7">
    <source>
        <dbReference type="ARBA" id="ARBA00023014"/>
    </source>
</evidence>
<name>A0A426UAM4_9CHLR</name>
<evidence type="ECO:0000256" key="6">
    <source>
        <dbReference type="ARBA" id="ARBA00023004"/>
    </source>
</evidence>
<dbReference type="PROSITE" id="PS51332">
    <property type="entry name" value="B12_BINDING"/>
    <property type="match status" value="1"/>
</dbReference>
<dbReference type="AlphaFoldDB" id="A0A426UAM4"/>
<dbReference type="SFLD" id="SFLDS00029">
    <property type="entry name" value="Radical_SAM"/>
    <property type="match status" value="1"/>
</dbReference>
<comment type="cofactor">
    <cofactor evidence="1">
        <name>[4Fe-4S] cluster</name>
        <dbReference type="ChEBI" id="CHEBI:49883"/>
    </cofactor>
</comment>
<sequence>MSTLISPEHVEPVAAPFVAPPNRKRWLIIQPKSNTPLMVDSGKVSMPLNLLMVATMVQNHFLADFVDERIGDEVPQDFSGYDVVALTSRTLNAKRVYALADRARAQGKKVILGGVHPTMMIDEAREHCDTVVFGEIESIYDELARDIYADQIKPLYRPSSEEGWKPMNLLDKPDFTIARRSPNSKRYSFLLPMLATKGCPVGCNFCCTPRIYGKNFRMREVDRVLDEIRFRQYEAGRPNIRFSFMDDNISFRPAFADELFNAMVGMGVGWNANISMNFLEKPEVAALAKEAGCEMLNVGFESVSPETIKHVHKGSNRVGRYDEIVANVHKQGIALQGYFIFGFDTDTAASFQHTYDFIMKNRIEFPVFTIATPFPGTPWYEEMRHRIVQHDWDKYDTFHYMYEPAKMQRDEFLRNFIKVQREIYSWPNIWKRMAGRKLDWVWMVNVAMHNFTQRLTPAMLL</sequence>
<dbReference type="PANTHER" id="PTHR43409:SF7">
    <property type="entry name" value="BLL1977 PROTEIN"/>
    <property type="match status" value="1"/>
</dbReference>
<dbReference type="InterPro" id="IPR034466">
    <property type="entry name" value="Methyltransferase_Class_B"/>
</dbReference>
<evidence type="ECO:0000313" key="10">
    <source>
        <dbReference type="EMBL" id="RRR77449.1"/>
    </source>
</evidence>
<accession>A0A426UAM4</accession>
<keyword evidence="7" id="KW-0411">Iron-sulfur</keyword>
<protein>
    <submittedName>
        <fullName evidence="10">Radical SAM protein</fullName>
    </submittedName>
</protein>
<organism evidence="10 11">
    <name type="scientific">Candidatus Viridilinea halotolerans</name>
    <dbReference type="NCBI Taxonomy" id="2491704"/>
    <lineage>
        <taxon>Bacteria</taxon>
        <taxon>Bacillati</taxon>
        <taxon>Chloroflexota</taxon>
        <taxon>Chloroflexia</taxon>
        <taxon>Chloroflexales</taxon>
        <taxon>Chloroflexineae</taxon>
        <taxon>Oscillochloridaceae</taxon>
        <taxon>Candidatus Viridilinea</taxon>
    </lineage>
</organism>
<keyword evidence="2" id="KW-0489">Methyltransferase</keyword>
<feature type="domain" description="Radical SAM core" evidence="9">
    <location>
        <begin position="183"/>
        <end position="428"/>
    </location>
</feature>
<dbReference type="InterPro" id="IPR034497">
    <property type="entry name" value="Bacteriochlorophyll_C12_MT"/>
</dbReference>
<evidence type="ECO:0000256" key="3">
    <source>
        <dbReference type="ARBA" id="ARBA00022679"/>
    </source>
</evidence>
<dbReference type="GO" id="GO:0051536">
    <property type="term" value="F:iron-sulfur cluster binding"/>
    <property type="evidence" value="ECO:0007669"/>
    <property type="project" value="UniProtKB-KW"/>
</dbReference>
<dbReference type="InterPro" id="IPR058240">
    <property type="entry name" value="rSAM_sf"/>
</dbReference>
<dbReference type="SFLD" id="SFLDF00414">
    <property type="entry name" value="bacteriochlorophyll_C12_methyl"/>
    <property type="match status" value="1"/>
</dbReference>
<dbReference type="InterPro" id="IPR006638">
    <property type="entry name" value="Elp3/MiaA/NifB-like_rSAM"/>
</dbReference>
<proteinExistence type="predicted"/>
<dbReference type="SFLD" id="SFLDG01123">
    <property type="entry name" value="methyltransferase_(Class_B)"/>
    <property type="match status" value="1"/>
</dbReference>
<dbReference type="GO" id="GO:0046872">
    <property type="term" value="F:metal ion binding"/>
    <property type="evidence" value="ECO:0007669"/>
    <property type="project" value="UniProtKB-KW"/>
</dbReference>
<dbReference type="InterPro" id="IPR051198">
    <property type="entry name" value="BchE-like"/>
</dbReference>
<dbReference type="GO" id="GO:0003824">
    <property type="term" value="F:catalytic activity"/>
    <property type="evidence" value="ECO:0007669"/>
    <property type="project" value="InterPro"/>
</dbReference>
<dbReference type="Pfam" id="PF02310">
    <property type="entry name" value="B12-binding"/>
    <property type="match status" value="1"/>
</dbReference>
<dbReference type="InterPro" id="IPR023404">
    <property type="entry name" value="rSAM_horseshoe"/>
</dbReference>
<keyword evidence="6" id="KW-0408">Iron</keyword>
<keyword evidence="5" id="KW-0479">Metal-binding</keyword>
<reference evidence="10 11" key="1">
    <citation type="submission" date="2018-12" db="EMBL/GenBank/DDBJ databases">
        <title>Genome Sequence of Candidatus Viridilinea halotolerans isolated from saline sulfide-rich spring.</title>
        <authorList>
            <person name="Grouzdev D.S."/>
            <person name="Burganskaya E.I."/>
            <person name="Krutkina M.S."/>
            <person name="Sukhacheva M.V."/>
            <person name="Gorlenko V.M."/>
        </authorList>
    </citation>
    <scope>NUCLEOTIDE SEQUENCE [LARGE SCALE GENOMIC DNA]</scope>
    <source>
        <strain evidence="10">Chok-6</strain>
    </source>
</reference>
<feature type="domain" description="B12-binding" evidence="8">
    <location>
        <begin position="23"/>
        <end position="154"/>
    </location>
</feature>
<dbReference type="PANTHER" id="PTHR43409">
    <property type="entry name" value="ANAEROBIC MAGNESIUM-PROTOPORPHYRIN IX MONOMETHYL ESTER CYCLASE-RELATED"/>
    <property type="match status" value="1"/>
</dbReference>
<dbReference type="Proteomes" id="UP000280307">
    <property type="component" value="Unassembled WGS sequence"/>
</dbReference>
<dbReference type="SMART" id="SM00729">
    <property type="entry name" value="Elp3"/>
    <property type="match status" value="1"/>
</dbReference>
<comment type="caution">
    <text evidence="10">The sequence shown here is derived from an EMBL/GenBank/DDBJ whole genome shotgun (WGS) entry which is preliminary data.</text>
</comment>
<dbReference type="InterPro" id="IPR006158">
    <property type="entry name" value="Cobalamin-bd"/>
</dbReference>
<dbReference type="GO" id="GO:0031419">
    <property type="term" value="F:cobalamin binding"/>
    <property type="evidence" value="ECO:0007669"/>
    <property type="project" value="InterPro"/>
</dbReference>
<dbReference type="Gene3D" id="3.40.50.280">
    <property type="entry name" value="Cobalamin-binding domain"/>
    <property type="match status" value="1"/>
</dbReference>
<dbReference type="EMBL" id="RSAS01000062">
    <property type="protein sequence ID" value="RRR77449.1"/>
    <property type="molecule type" value="Genomic_DNA"/>
</dbReference>
<dbReference type="Gene3D" id="3.80.30.20">
    <property type="entry name" value="tm_1862 like domain"/>
    <property type="match status" value="1"/>
</dbReference>
<dbReference type="SFLD" id="SFLDG01082">
    <property type="entry name" value="B12-binding_domain_containing"/>
    <property type="match status" value="1"/>
</dbReference>
<evidence type="ECO:0000256" key="4">
    <source>
        <dbReference type="ARBA" id="ARBA00022691"/>
    </source>
</evidence>
<keyword evidence="3" id="KW-0808">Transferase</keyword>
<evidence type="ECO:0000313" key="11">
    <source>
        <dbReference type="Proteomes" id="UP000280307"/>
    </source>
</evidence>
<evidence type="ECO:0000256" key="2">
    <source>
        <dbReference type="ARBA" id="ARBA00022603"/>
    </source>
</evidence>
<evidence type="ECO:0000259" key="9">
    <source>
        <dbReference type="PROSITE" id="PS51918"/>
    </source>
</evidence>
<dbReference type="SUPFAM" id="SSF102114">
    <property type="entry name" value="Radical SAM enzymes"/>
    <property type="match status" value="1"/>
</dbReference>